<organism evidence="2">
    <name type="scientific">Culex pipiens</name>
    <name type="common">House mosquito</name>
    <dbReference type="NCBI Taxonomy" id="7175"/>
    <lineage>
        <taxon>Eukaryota</taxon>
        <taxon>Metazoa</taxon>
        <taxon>Ecdysozoa</taxon>
        <taxon>Arthropoda</taxon>
        <taxon>Hexapoda</taxon>
        <taxon>Insecta</taxon>
        <taxon>Pterygota</taxon>
        <taxon>Neoptera</taxon>
        <taxon>Endopterygota</taxon>
        <taxon>Diptera</taxon>
        <taxon>Nematocera</taxon>
        <taxon>Culicoidea</taxon>
        <taxon>Culicidae</taxon>
        <taxon>Culicinae</taxon>
        <taxon>Culicini</taxon>
        <taxon>Culex</taxon>
        <taxon>Culex</taxon>
    </lineage>
</organism>
<feature type="transmembrane region" description="Helical" evidence="1">
    <location>
        <begin position="12"/>
        <end position="33"/>
    </location>
</feature>
<keyword evidence="1" id="KW-0812">Transmembrane</keyword>
<sequence length="184" mass="20165">MVVLVTMGRRQVILPVQQMQFGGLFLLAAALLRQHNFLGTIPLPAKFALLAEFLFLLGAVALVLGLAAALLLGLGRRRGGRLERGGGTAVLEDVFALAQALYRVTGRKEGERRLTPNTIDTTTHDCGDRNGRWRLTVDAPGRLVGVAASTSSVHFYLVSFWQIELEDLGGWKNLFGWGYLREFG</sequence>
<proteinExistence type="predicted"/>
<evidence type="ECO:0000313" key="2">
    <source>
        <dbReference type="EMBL" id="CAG6567948.1"/>
    </source>
</evidence>
<dbReference type="EMBL" id="HBUE01173369">
    <property type="protein sequence ID" value="CAG6516449.1"/>
    <property type="molecule type" value="Transcribed_RNA"/>
</dbReference>
<dbReference type="EMBL" id="HBUE01079333">
    <property type="protein sequence ID" value="CAG6476810.1"/>
    <property type="molecule type" value="Transcribed_RNA"/>
</dbReference>
<keyword evidence="1" id="KW-0472">Membrane</keyword>
<name>A0A8D8JC42_CULPI</name>
<reference evidence="2" key="1">
    <citation type="submission" date="2021-05" db="EMBL/GenBank/DDBJ databases">
        <authorList>
            <person name="Alioto T."/>
            <person name="Alioto T."/>
            <person name="Gomez Garrido J."/>
        </authorList>
    </citation>
    <scope>NUCLEOTIDE SEQUENCE</scope>
</reference>
<protein>
    <submittedName>
        <fullName evidence="2">(northern house mosquito) hypothetical protein</fullName>
    </submittedName>
</protein>
<dbReference type="EMBL" id="HBUE01278836">
    <property type="protein sequence ID" value="CAG6567948.1"/>
    <property type="molecule type" value="Transcribed_RNA"/>
</dbReference>
<dbReference type="AlphaFoldDB" id="A0A8D8JC42"/>
<dbReference type="EMBL" id="HBUE01079335">
    <property type="protein sequence ID" value="CAG6476811.1"/>
    <property type="molecule type" value="Transcribed_RNA"/>
</dbReference>
<feature type="transmembrane region" description="Helical" evidence="1">
    <location>
        <begin position="53"/>
        <end position="74"/>
    </location>
</feature>
<keyword evidence="1" id="KW-1133">Transmembrane helix</keyword>
<evidence type="ECO:0000256" key="1">
    <source>
        <dbReference type="SAM" id="Phobius"/>
    </source>
</evidence>
<accession>A0A8D8JC42</accession>